<proteinExistence type="predicted"/>
<evidence type="ECO:0000313" key="1">
    <source>
        <dbReference type="EMBL" id="GAH73592.1"/>
    </source>
</evidence>
<dbReference type="AlphaFoldDB" id="X1HVW6"/>
<gene>
    <name evidence="1" type="ORF">S03H2_47675</name>
</gene>
<comment type="caution">
    <text evidence="1">The sequence shown here is derived from an EMBL/GenBank/DDBJ whole genome shotgun (WGS) entry which is preliminary data.</text>
</comment>
<dbReference type="EMBL" id="BARU01030013">
    <property type="protein sequence ID" value="GAH73592.1"/>
    <property type="molecule type" value="Genomic_DNA"/>
</dbReference>
<protein>
    <submittedName>
        <fullName evidence="1">Uncharacterized protein</fullName>
    </submittedName>
</protein>
<name>X1HVW6_9ZZZZ</name>
<accession>X1HVW6</accession>
<reference evidence="1" key="1">
    <citation type="journal article" date="2014" name="Front. Microbiol.">
        <title>High frequency of phylogenetically diverse reductive dehalogenase-homologous genes in deep subseafloor sedimentary metagenomes.</title>
        <authorList>
            <person name="Kawai M."/>
            <person name="Futagami T."/>
            <person name="Toyoda A."/>
            <person name="Takaki Y."/>
            <person name="Nishi S."/>
            <person name="Hori S."/>
            <person name="Arai W."/>
            <person name="Tsubouchi T."/>
            <person name="Morono Y."/>
            <person name="Uchiyama I."/>
            <person name="Ito T."/>
            <person name="Fujiyama A."/>
            <person name="Inagaki F."/>
            <person name="Takami H."/>
        </authorList>
    </citation>
    <scope>NUCLEOTIDE SEQUENCE</scope>
    <source>
        <strain evidence="1">Expedition CK06-06</strain>
    </source>
</reference>
<organism evidence="1">
    <name type="scientific">marine sediment metagenome</name>
    <dbReference type="NCBI Taxonomy" id="412755"/>
    <lineage>
        <taxon>unclassified sequences</taxon>
        <taxon>metagenomes</taxon>
        <taxon>ecological metagenomes</taxon>
    </lineage>
</organism>
<sequence>MSIGVDMAEWSATFVHPHDQFASYLKPRSRGETLSSVTGPPAKVVMDLDVSWMNLGIKLTAAWGFLEHLKDRDALREARKLGKELLREGPVRKAYLQSDLQFFNALFEIFPFSEKTREHLDIWLLKLEATL</sequence>